<reference evidence="1 2" key="1">
    <citation type="journal article" date="2012" name="BMC Genomics">
        <title>Sequencing the genome of Marssonina brunnea reveals fungus-poplar co-evolution.</title>
        <authorList>
            <person name="Zhu S."/>
            <person name="Cao Y.-Z."/>
            <person name="Jiang C."/>
            <person name="Tan B.-Y."/>
            <person name="Wang Z."/>
            <person name="Feng S."/>
            <person name="Zhang L."/>
            <person name="Su X.-H."/>
            <person name="Brejova B."/>
            <person name="Vinar T."/>
            <person name="Xu M."/>
            <person name="Wang M.-X."/>
            <person name="Zhang S.-G."/>
            <person name="Huang M.-R."/>
            <person name="Wu R."/>
            <person name="Zhou Y."/>
        </authorList>
    </citation>
    <scope>NUCLEOTIDE SEQUENCE [LARGE SCALE GENOMIC DNA]</scope>
    <source>
        <strain evidence="1 2">MB_m1</strain>
    </source>
</reference>
<name>K1WUK4_MARBU</name>
<dbReference type="HOGENOM" id="CLU_1886199_0_0_1"/>
<dbReference type="EMBL" id="JH921439">
    <property type="protein sequence ID" value="EKD16112.1"/>
    <property type="molecule type" value="Genomic_DNA"/>
</dbReference>
<dbReference type="GeneID" id="18761341"/>
<organism evidence="1 2">
    <name type="scientific">Marssonina brunnea f. sp. multigermtubi (strain MB_m1)</name>
    <name type="common">Marssonina leaf spot fungus</name>
    <dbReference type="NCBI Taxonomy" id="1072389"/>
    <lineage>
        <taxon>Eukaryota</taxon>
        <taxon>Fungi</taxon>
        <taxon>Dikarya</taxon>
        <taxon>Ascomycota</taxon>
        <taxon>Pezizomycotina</taxon>
        <taxon>Leotiomycetes</taxon>
        <taxon>Helotiales</taxon>
        <taxon>Drepanopezizaceae</taxon>
        <taxon>Drepanopeziza</taxon>
    </lineage>
</organism>
<accession>K1WUK4</accession>
<evidence type="ECO:0000313" key="1">
    <source>
        <dbReference type="EMBL" id="EKD16112.1"/>
    </source>
</evidence>
<dbReference type="Proteomes" id="UP000006753">
    <property type="component" value="Unassembled WGS sequence"/>
</dbReference>
<gene>
    <name evidence="1" type="ORF">MBM_05406</name>
</gene>
<dbReference type="KEGG" id="mbe:MBM_05406"/>
<keyword evidence="2" id="KW-1185">Reference proteome</keyword>
<protein>
    <submittedName>
        <fullName evidence="1">Uncharacterized protein</fullName>
    </submittedName>
</protein>
<proteinExistence type="predicted"/>
<dbReference type="AlphaFoldDB" id="K1WUK4"/>
<sequence length="135" mass="14809">MDASYKPISGSQSYGRKLWDYARDMRICEEKKAECTVPAPETGTSAVFKVVGEMLLPTSGNSASTDIRPENTSSRHQQLTIVGLSLGIYGSFAQARKETEIENVDALLGMVDLSRDVRVAHGGVSWMYRVHGQVL</sequence>
<dbReference type="InParanoid" id="K1WUK4"/>
<evidence type="ECO:0000313" key="2">
    <source>
        <dbReference type="Proteomes" id="UP000006753"/>
    </source>
</evidence>